<dbReference type="OrthoDB" id="1666376at2759"/>
<evidence type="ECO:0000313" key="8">
    <source>
        <dbReference type="EMBL" id="KAF8406360.1"/>
    </source>
</evidence>
<dbReference type="Proteomes" id="UP000655225">
    <property type="component" value="Unassembled WGS sequence"/>
</dbReference>
<keyword evidence="2" id="KW-0805">Transcription regulation</keyword>
<dbReference type="CDD" id="cd10017">
    <property type="entry name" value="B3_DNA"/>
    <property type="match status" value="2"/>
</dbReference>
<feature type="domain" description="TF-B3" evidence="7">
    <location>
        <begin position="231"/>
        <end position="324"/>
    </location>
</feature>
<feature type="compositionally biased region" description="Polar residues" evidence="6">
    <location>
        <begin position="143"/>
        <end position="152"/>
    </location>
</feature>
<dbReference type="InterPro" id="IPR044837">
    <property type="entry name" value="REM16-like"/>
</dbReference>
<dbReference type="GO" id="GO:0005634">
    <property type="term" value="C:nucleus"/>
    <property type="evidence" value="ECO:0007669"/>
    <property type="project" value="UniProtKB-SubCell"/>
</dbReference>
<dbReference type="PROSITE" id="PS50863">
    <property type="entry name" value="B3"/>
    <property type="match status" value="2"/>
</dbReference>
<feature type="region of interest" description="Disordered" evidence="6">
    <location>
        <begin position="129"/>
        <end position="166"/>
    </location>
</feature>
<evidence type="ECO:0000256" key="2">
    <source>
        <dbReference type="ARBA" id="ARBA00023015"/>
    </source>
</evidence>
<dbReference type="InterPro" id="IPR015300">
    <property type="entry name" value="DNA-bd_pseudobarrel_sf"/>
</dbReference>
<keyword evidence="3" id="KW-0238">DNA-binding</keyword>
<name>A0A834ZJ18_TETSI</name>
<accession>A0A834ZJ18</accession>
<proteinExistence type="predicted"/>
<evidence type="ECO:0000256" key="1">
    <source>
        <dbReference type="ARBA" id="ARBA00004123"/>
    </source>
</evidence>
<dbReference type="PANTHER" id="PTHR31391:SF106">
    <property type="entry name" value="B3 DOMAIN-CONTAINING PROTEIN OS01G0723500"/>
    <property type="match status" value="1"/>
</dbReference>
<dbReference type="EMBL" id="JABCRI010000005">
    <property type="protein sequence ID" value="KAF8406360.1"/>
    <property type="molecule type" value="Genomic_DNA"/>
</dbReference>
<dbReference type="Pfam" id="PF02362">
    <property type="entry name" value="B3"/>
    <property type="match status" value="2"/>
</dbReference>
<evidence type="ECO:0000259" key="7">
    <source>
        <dbReference type="PROSITE" id="PS50863"/>
    </source>
</evidence>
<dbReference type="GO" id="GO:0003677">
    <property type="term" value="F:DNA binding"/>
    <property type="evidence" value="ECO:0007669"/>
    <property type="project" value="UniProtKB-KW"/>
</dbReference>
<organism evidence="8 9">
    <name type="scientific">Tetracentron sinense</name>
    <name type="common">Spur-leaf</name>
    <dbReference type="NCBI Taxonomy" id="13715"/>
    <lineage>
        <taxon>Eukaryota</taxon>
        <taxon>Viridiplantae</taxon>
        <taxon>Streptophyta</taxon>
        <taxon>Embryophyta</taxon>
        <taxon>Tracheophyta</taxon>
        <taxon>Spermatophyta</taxon>
        <taxon>Magnoliopsida</taxon>
        <taxon>Trochodendrales</taxon>
        <taxon>Trochodendraceae</taxon>
        <taxon>Tetracentron</taxon>
    </lineage>
</organism>
<keyword evidence="5" id="KW-0539">Nucleus</keyword>
<comment type="caution">
    <text evidence="8">The sequence shown here is derived from an EMBL/GenBank/DDBJ whole genome shotgun (WGS) entry which is preliminary data.</text>
</comment>
<evidence type="ECO:0000256" key="6">
    <source>
        <dbReference type="SAM" id="MobiDB-lite"/>
    </source>
</evidence>
<keyword evidence="9" id="KW-1185">Reference proteome</keyword>
<sequence length="335" mass="38754">MVKNSSKKICPDNRPSFFKIVYPGYTTEHLRIPPDFMKNILKEASETERAILRSPTGSHWQVKLSNTTNGTYLQDGWQDFLSDHSLGDNEFLLFTYDGDMCFNVQIFDKSGCERTYVFINKINQESAFSNVSKKRGRPPKHSVGSTHLTQSKSCKDDPGQHRSFPKSDRLMKIKTKTVTQKKIKKKGIGLPVQEMDSYTRCCLSKRQPATEEERARVWKAAESFTSKFPYFTRRLNPSNVYKVFVLPLPKFFSTTHLPNYKAKIVLRNPKGKTWIVNSVPGRRTYAFCGGWPAFVHGNKLEEGDICTFELVNRFEMHVHIFRLVKEVKFEVDERL</sequence>
<dbReference type="OMA" id="FWRSSEC"/>
<evidence type="ECO:0000313" key="9">
    <source>
        <dbReference type="Proteomes" id="UP000655225"/>
    </source>
</evidence>
<evidence type="ECO:0000256" key="4">
    <source>
        <dbReference type="ARBA" id="ARBA00023163"/>
    </source>
</evidence>
<reference evidence="8 9" key="1">
    <citation type="submission" date="2020-04" db="EMBL/GenBank/DDBJ databases">
        <title>Plant Genome Project.</title>
        <authorList>
            <person name="Zhang R.-G."/>
        </authorList>
    </citation>
    <scope>NUCLEOTIDE SEQUENCE [LARGE SCALE GENOMIC DNA]</scope>
    <source>
        <strain evidence="8">YNK0</strain>
        <tissue evidence="8">Leaf</tissue>
    </source>
</reference>
<dbReference type="PANTHER" id="PTHR31391">
    <property type="entry name" value="B3 DOMAIN-CONTAINING PROTEIN OS11G0197600-RELATED"/>
    <property type="match status" value="1"/>
</dbReference>
<feature type="domain" description="TF-B3" evidence="7">
    <location>
        <begin position="15"/>
        <end position="110"/>
    </location>
</feature>
<keyword evidence="4" id="KW-0804">Transcription</keyword>
<evidence type="ECO:0000256" key="5">
    <source>
        <dbReference type="ARBA" id="ARBA00023242"/>
    </source>
</evidence>
<comment type="subcellular location">
    <subcellularLocation>
        <location evidence="1">Nucleus</location>
    </subcellularLocation>
</comment>
<dbReference type="Gene3D" id="2.40.330.10">
    <property type="entry name" value="DNA-binding pseudobarrel domain"/>
    <property type="match status" value="2"/>
</dbReference>
<protein>
    <recommendedName>
        <fullName evidence="7">TF-B3 domain-containing protein</fullName>
    </recommendedName>
</protein>
<dbReference type="SUPFAM" id="SSF101936">
    <property type="entry name" value="DNA-binding pseudobarrel domain"/>
    <property type="match status" value="2"/>
</dbReference>
<dbReference type="AlphaFoldDB" id="A0A834ZJ18"/>
<evidence type="ECO:0000256" key="3">
    <source>
        <dbReference type="ARBA" id="ARBA00023125"/>
    </source>
</evidence>
<feature type="compositionally biased region" description="Basic and acidic residues" evidence="6">
    <location>
        <begin position="153"/>
        <end position="166"/>
    </location>
</feature>
<gene>
    <name evidence="8" type="ORF">HHK36_008447</name>
</gene>
<dbReference type="InterPro" id="IPR003340">
    <property type="entry name" value="B3_DNA-bd"/>
</dbReference>
<dbReference type="SMART" id="SM01019">
    <property type="entry name" value="B3"/>
    <property type="match status" value="2"/>
</dbReference>